<dbReference type="Proteomes" id="UP000479000">
    <property type="component" value="Unassembled WGS sequence"/>
</dbReference>
<accession>A0A6H5HJ47</accession>
<dbReference type="AlphaFoldDB" id="A0A6H5HJ47"/>
<protein>
    <submittedName>
        <fullName evidence="1">Uncharacterized protein</fullName>
    </submittedName>
</protein>
<evidence type="ECO:0000313" key="1">
    <source>
        <dbReference type="EMBL" id="CAB0016460.1"/>
    </source>
</evidence>
<feature type="non-terminal residue" evidence="1">
    <location>
        <position position="53"/>
    </location>
</feature>
<keyword evidence="2" id="KW-1185">Reference proteome</keyword>
<feature type="non-terminal residue" evidence="1">
    <location>
        <position position="1"/>
    </location>
</feature>
<reference evidence="1 2" key="1">
    <citation type="submission" date="2020-02" db="EMBL/GenBank/DDBJ databases">
        <authorList>
            <person name="Ferguson B K."/>
        </authorList>
    </citation>
    <scope>NUCLEOTIDE SEQUENCE [LARGE SCALE GENOMIC DNA]</scope>
</reference>
<name>A0A6H5HJ47_9HEMI</name>
<gene>
    <name evidence="1" type="ORF">NTEN_LOCUS20635</name>
</gene>
<evidence type="ECO:0000313" key="2">
    <source>
        <dbReference type="Proteomes" id="UP000479000"/>
    </source>
</evidence>
<organism evidence="1 2">
    <name type="scientific">Nesidiocoris tenuis</name>
    <dbReference type="NCBI Taxonomy" id="355587"/>
    <lineage>
        <taxon>Eukaryota</taxon>
        <taxon>Metazoa</taxon>
        <taxon>Ecdysozoa</taxon>
        <taxon>Arthropoda</taxon>
        <taxon>Hexapoda</taxon>
        <taxon>Insecta</taxon>
        <taxon>Pterygota</taxon>
        <taxon>Neoptera</taxon>
        <taxon>Paraneoptera</taxon>
        <taxon>Hemiptera</taxon>
        <taxon>Heteroptera</taxon>
        <taxon>Panheteroptera</taxon>
        <taxon>Cimicomorpha</taxon>
        <taxon>Miridae</taxon>
        <taxon>Dicyphina</taxon>
        <taxon>Nesidiocoris</taxon>
    </lineage>
</organism>
<sequence>FSRRSSGHGRATRTVGVLGRLQCRHQKLQLPGFVSSVPVLTDWNSYVSKANCM</sequence>
<proteinExistence type="predicted"/>
<dbReference type="EMBL" id="CADCXU010030359">
    <property type="protein sequence ID" value="CAB0016460.1"/>
    <property type="molecule type" value="Genomic_DNA"/>
</dbReference>